<feature type="chain" id="PRO_5002215630" evidence="2">
    <location>
        <begin position="24"/>
        <end position="760"/>
    </location>
</feature>
<gene>
    <name evidence="3" type="ORF">M422DRAFT_46887</name>
</gene>
<evidence type="ECO:0000256" key="1">
    <source>
        <dbReference type="SAM" id="MobiDB-lite"/>
    </source>
</evidence>
<feature type="region of interest" description="Disordered" evidence="1">
    <location>
        <begin position="618"/>
        <end position="641"/>
    </location>
</feature>
<sequence length="760" mass="85632">MLSSKKLSLIAAMLFTLFILYDRSPVSLHELAGKQVMGSRAPKCLSCPKGEYESSGPTIMGNIPDIISYSSLRLSNTLCKVEQGQKLFPKTPLNWRVSNLNTISSPKLIKNTESVLDRLKNISYNPFQTSSKKTENIFENLKNISFIPVKKAQTNREKFLNIFKNLAYVSSVPSSTTKSLPLPINRIWHRVFSPSIPSMRTTYRKKQIYHSIVSIFWSGQFNRNDLSAFLSIIPRDISTPFLKRVCTGSTRSRGIIPLAWQTLGRFTISEDILFWLLPARAVKGFEQEFCIIQVQIPSFMSVALFVLGVVIFCRSVYRLFSWLICQIIRMRTRLVITLKREIETGDVDSGGVEGDVEVEGASDGDNDDDDEEEEAEPEADDEAEAEVEIGVENVEVEAEVEVENEDEEFSITNEDEENIETPGTAIEVRTPTQQHPKDVKCATEHCPTRPRLLLFKEAHARSSSTISSAVDLSDDDFFTDGDLKLVKPPFDTTATDDEEWDIEDAGSWMDRSSEPDMGLVPGHGVSIPPYPRHAGHLSPIIEETPSEVESAIYGVDLELQSNCTWGSEQIMGLVPSHSGDEEEELPFHRGRRLQSIAYGHSDGPCTPPNNTSIVVGTGQRNSPHSISPTSSRSSVHTHSTYDEPCDVFSDRTTQQVQAEVILPRTPPSPKSPPFRRRTVDPQKLQMILGGMEEGDKLQRLERRVLSLEQTIFWLLENWEVAGREGIGELRKEWDDKAEIRNRAEFWDPLTPWARRARRTL</sequence>
<keyword evidence="2" id="KW-0732">Signal</keyword>
<evidence type="ECO:0000313" key="3">
    <source>
        <dbReference type="EMBL" id="KIJ45071.1"/>
    </source>
</evidence>
<feature type="compositionally biased region" description="Low complexity" evidence="1">
    <location>
        <begin position="622"/>
        <end position="638"/>
    </location>
</feature>
<reference evidence="3 4" key="1">
    <citation type="submission" date="2014-06" db="EMBL/GenBank/DDBJ databases">
        <title>Evolutionary Origins and Diversification of the Mycorrhizal Mutualists.</title>
        <authorList>
            <consortium name="DOE Joint Genome Institute"/>
            <consortium name="Mycorrhizal Genomics Consortium"/>
            <person name="Kohler A."/>
            <person name="Kuo A."/>
            <person name="Nagy L.G."/>
            <person name="Floudas D."/>
            <person name="Copeland A."/>
            <person name="Barry K.W."/>
            <person name="Cichocki N."/>
            <person name="Veneault-Fourrey C."/>
            <person name="LaButti K."/>
            <person name="Lindquist E.A."/>
            <person name="Lipzen A."/>
            <person name="Lundell T."/>
            <person name="Morin E."/>
            <person name="Murat C."/>
            <person name="Riley R."/>
            <person name="Ohm R."/>
            <person name="Sun H."/>
            <person name="Tunlid A."/>
            <person name="Henrissat B."/>
            <person name="Grigoriev I.V."/>
            <person name="Hibbett D.S."/>
            <person name="Martin F."/>
        </authorList>
    </citation>
    <scope>NUCLEOTIDE SEQUENCE [LARGE SCALE GENOMIC DNA]</scope>
    <source>
        <strain evidence="3 4">SS14</strain>
    </source>
</reference>
<feature type="region of interest" description="Disordered" evidence="1">
    <location>
        <begin position="347"/>
        <end position="386"/>
    </location>
</feature>
<evidence type="ECO:0000313" key="4">
    <source>
        <dbReference type="Proteomes" id="UP000054279"/>
    </source>
</evidence>
<name>A0A0C9W266_SPHS4</name>
<dbReference type="AlphaFoldDB" id="A0A0C9W266"/>
<feature type="compositionally biased region" description="Acidic residues" evidence="1">
    <location>
        <begin position="354"/>
        <end position="386"/>
    </location>
</feature>
<protein>
    <submittedName>
        <fullName evidence="3">Uncharacterized protein</fullName>
    </submittedName>
</protein>
<dbReference type="Proteomes" id="UP000054279">
    <property type="component" value="Unassembled WGS sequence"/>
</dbReference>
<proteinExistence type="predicted"/>
<dbReference type="EMBL" id="KN837113">
    <property type="protein sequence ID" value="KIJ45071.1"/>
    <property type="molecule type" value="Genomic_DNA"/>
</dbReference>
<evidence type="ECO:0000256" key="2">
    <source>
        <dbReference type="SAM" id="SignalP"/>
    </source>
</evidence>
<feature type="signal peptide" evidence="2">
    <location>
        <begin position="1"/>
        <end position="23"/>
    </location>
</feature>
<organism evidence="3 4">
    <name type="scientific">Sphaerobolus stellatus (strain SS14)</name>
    <dbReference type="NCBI Taxonomy" id="990650"/>
    <lineage>
        <taxon>Eukaryota</taxon>
        <taxon>Fungi</taxon>
        <taxon>Dikarya</taxon>
        <taxon>Basidiomycota</taxon>
        <taxon>Agaricomycotina</taxon>
        <taxon>Agaricomycetes</taxon>
        <taxon>Phallomycetidae</taxon>
        <taxon>Geastrales</taxon>
        <taxon>Sphaerobolaceae</taxon>
        <taxon>Sphaerobolus</taxon>
    </lineage>
</organism>
<accession>A0A0C9W266</accession>
<dbReference type="HOGENOM" id="CLU_366884_0_0_1"/>
<keyword evidence="4" id="KW-1185">Reference proteome</keyword>